<reference evidence="2" key="1">
    <citation type="submission" date="2020-08" db="EMBL/GenBank/DDBJ databases">
        <title>Genome public.</title>
        <authorList>
            <person name="Liu C."/>
            <person name="Sun Q."/>
        </authorList>
    </citation>
    <scope>NUCLEOTIDE SEQUENCE</scope>
    <source>
        <strain evidence="2">NSJ-51</strain>
    </source>
</reference>
<name>A0A8J6J3P0_9FIRM</name>
<protein>
    <submittedName>
        <fullName evidence="2">Uncharacterized protein</fullName>
    </submittedName>
</protein>
<feature type="compositionally biased region" description="Basic and acidic residues" evidence="1">
    <location>
        <begin position="1"/>
        <end position="10"/>
    </location>
</feature>
<feature type="region of interest" description="Disordered" evidence="1">
    <location>
        <begin position="1"/>
        <end position="60"/>
    </location>
</feature>
<evidence type="ECO:0000256" key="1">
    <source>
        <dbReference type="SAM" id="MobiDB-lite"/>
    </source>
</evidence>
<dbReference type="AlphaFoldDB" id="A0A8J6J3P0"/>
<proteinExistence type="predicted"/>
<accession>A0A8J6J3P0</accession>
<organism evidence="2 3">
    <name type="scientific">Lawsonibacter hominis</name>
    <dbReference type="NCBI Taxonomy" id="2763053"/>
    <lineage>
        <taxon>Bacteria</taxon>
        <taxon>Bacillati</taxon>
        <taxon>Bacillota</taxon>
        <taxon>Clostridia</taxon>
        <taxon>Eubacteriales</taxon>
        <taxon>Oscillospiraceae</taxon>
        <taxon>Lawsonibacter</taxon>
    </lineage>
</organism>
<gene>
    <name evidence="2" type="ORF">H8S57_05520</name>
</gene>
<evidence type="ECO:0000313" key="3">
    <source>
        <dbReference type="Proteomes" id="UP000661435"/>
    </source>
</evidence>
<dbReference type="RefSeq" id="WP_186907080.1">
    <property type="nucleotide sequence ID" value="NZ_JACOPP010000005.1"/>
</dbReference>
<feature type="compositionally biased region" description="Basic and acidic residues" evidence="1">
    <location>
        <begin position="26"/>
        <end position="46"/>
    </location>
</feature>
<comment type="caution">
    <text evidence="2">The sequence shown here is derived from an EMBL/GenBank/DDBJ whole genome shotgun (WGS) entry which is preliminary data.</text>
</comment>
<dbReference type="Proteomes" id="UP000661435">
    <property type="component" value="Unassembled WGS sequence"/>
</dbReference>
<dbReference type="EMBL" id="JACOPP010000005">
    <property type="protein sequence ID" value="MBC5733183.1"/>
    <property type="molecule type" value="Genomic_DNA"/>
</dbReference>
<evidence type="ECO:0000313" key="2">
    <source>
        <dbReference type="EMBL" id="MBC5733183.1"/>
    </source>
</evidence>
<keyword evidence="3" id="KW-1185">Reference proteome</keyword>
<sequence>MERKQDRFRMEAAGSLTPALEGAPHSAEHLRNTKEKGRGSADEARQTKAQVPVLAEKEAR</sequence>